<dbReference type="InterPro" id="IPR003599">
    <property type="entry name" value="Ig_sub"/>
</dbReference>
<dbReference type="InterPro" id="IPR013783">
    <property type="entry name" value="Ig-like_fold"/>
</dbReference>
<sequence>MSFSKVAVTRSLLYIITGFSTIIGINEAFYLQSTDILSIEPTDSTVPEGNSISFICNSWKKQNLTWLLPNNQIVKKHRGRRIKQISNRLTIKNAKVTDSGVYTCLQDESTSNISLKVFVKPMYSYYLEELAMIGFNCCLTAIFILCCALKFTSFYEKQYQKSHIYTSTNI</sequence>
<dbReference type="AlphaFoldDB" id="A0A0L8GZU8"/>
<dbReference type="InterPro" id="IPR007110">
    <property type="entry name" value="Ig-like_dom"/>
</dbReference>
<dbReference type="EMBL" id="KQ419786">
    <property type="protein sequence ID" value="KOF82369.1"/>
    <property type="molecule type" value="Genomic_DNA"/>
</dbReference>
<dbReference type="SUPFAM" id="SSF48726">
    <property type="entry name" value="Immunoglobulin"/>
    <property type="match status" value="1"/>
</dbReference>
<gene>
    <name evidence="3" type="ORF">OCBIM_22025376mg</name>
</gene>
<proteinExistence type="predicted"/>
<organism evidence="3">
    <name type="scientific">Octopus bimaculoides</name>
    <name type="common">California two-spotted octopus</name>
    <dbReference type="NCBI Taxonomy" id="37653"/>
    <lineage>
        <taxon>Eukaryota</taxon>
        <taxon>Metazoa</taxon>
        <taxon>Spiralia</taxon>
        <taxon>Lophotrochozoa</taxon>
        <taxon>Mollusca</taxon>
        <taxon>Cephalopoda</taxon>
        <taxon>Coleoidea</taxon>
        <taxon>Octopodiformes</taxon>
        <taxon>Octopoda</taxon>
        <taxon>Incirrata</taxon>
        <taxon>Octopodidae</taxon>
        <taxon>Octopus</taxon>
    </lineage>
</organism>
<keyword evidence="1" id="KW-0472">Membrane</keyword>
<dbReference type="SMART" id="SM00409">
    <property type="entry name" value="IG"/>
    <property type="match status" value="1"/>
</dbReference>
<accession>A0A0L8GZU8</accession>
<evidence type="ECO:0000259" key="2">
    <source>
        <dbReference type="PROSITE" id="PS50835"/>
    </source>
</evidence>
<keyword evidence="1" id="KW-0812">Transmembrane</keyword>
<name>A0A0L8GZU8_OCTBM</name>
<evidence type="ECO:0000256" key="1">
    <source>
        <dbReference type="SAM" id="Phobius"/>
    </source>
</evidence>
<dbReference type="Pfam" id="PF13927">
    <property type="entry name" value="Ig_3"/>
    <property type="match status" value="1"/>
</dbReference>
<evidence type="ECO:0000313" key="3">
    <source>
        <dbReference type="EMBL" id="KOF82369.1"/>
    </source>
</evidence>
<dbReference type="EMBL" id="KQ419786">
    <property type="protein sequence ID" value="KOF82370.1"/>
    <property type="molecule type" value="Genomic_DNA"/>
</dbReference>
<dbReference type="Gene3D" id="2.60.40.10">
    <property type="entry name" value="Immunoglobulins"/>
    <property type="match status" value="1"/>
</dbReference>
<dbReference type="InterPro" id="IPR003598">
    <property type="entry name" value="Ig_sub2"/>
</dbReference>
<dbReference type="PROSITE" id="PS50835">
    <property type="entry name" value="IG_LIKE"/>
    <property type="match status" value="1"/>
</dbReference>
<keyword evidence="1" id="KW-1133">Transmembrane helix</keyword>
<feature type="transmembrane region" description="Helical" evidence="1">
    <location>
        <begin position="130"/>
        <end position="151"/>
    </location>
</feature>
<reference evidence="3" key="1">
    <citation type="submission" date="2015-07" db="EMBL/GenBank/DDBJ databases">
        <title>MeaNS - Measles Nucleotide Surveillance Program.</title>
        <authorList>
            <person name="Tran T."/>
            <person name="Druce J."/>
        </authorList>
    </citation>
    <scope>NUCLEOTIDE SEQUENCE</scope>
    <source>
        <strain evidence="3">UCB-OBI-ISO-001</strain>
        <tissue evidence="3">Gonad</tissue>
    </source>
</reference>
<protein>
    <recommendedName>
        <fullName evidence="2">Ig-like domain-containing protein</fullName>
    </recommendedName>
</protein>
<feature type="domain" description="Ig-like" evidence="2">
    <location>
        <begin position="34"/>
        <end position="114"/>
    </location>
</feature>
<dbReference type="SMART" id="SM00408">
    <property type="entry name" value="IGc2"/>
    <property type="match status" value="1"/>
</dbReference>
<dbReference type="InterPro" id="IPR036179">
    <property type="entry name" value="Ig-like_dom_sf"/>
</dbReference>
<feature type="transmembrane region" description="Helical" evidence="1">
    <location>
        <begin position="12"/>
        <end position="31"/>
    </location>
</feature>